<accession>A0A8H6BEE0</accession>
<comment type="caution">
    <text evidence="1">The sequence shown here is derived from an EMBL/GenBank/DDBJ whole genome shotgun (WGS) entry which is preliminary data.</text>
</comment>
<dbReference type="SUPFAM" id="SSF53098">
    <property type="entry name" value="Ribonuclease H-like"/>
    <property type="match status" value="1"/>
</dbReference>
<dbReference type="InterPro" id="IPR050951">
    <property type="entry name" value="Retrovirus_Pol_polyprotein"/>
</dbReference>
<sequence>MKLPNTRLRNSVELAMFALATDGQTERVNQILDTLIRELARNALNDWDKILPMAEFAYNSAIQNLTGYSPFYVAQGYNPDSPAHISADIIDSNRYSPRAEDFVRRLELIGRQVKDNIVQSQHSQEAQYNRHIIKNVI</sequence>
<gene>
    <name evidence="1" type="ORF">HII12_002936</name>
</gene>
<dbReference type="Proteomes" id="UP000568158">
    <property type="component" value="Unassembled WGS sequence"/>
</dbReference>
<proteinExistence type="predicted"/>
<dbReference type="Gene3D" id="3.30.420.10">
    <property type="entry name" value="Ribonuclease H-like superfamily/Ribonuclease H"/>
    <property type="match status" value="1"/>
</dbReference>
<reference evidence="1 2" key="1">
    <citation type="journal article" date="2020" name="Appl. Microbiol. Biotechnol.">
        <title>Targeted gene deletion in Brettanomyces bruxellensis with an expression-free CRISPR-Cas9 system.</title>
        <authorList>
            <person name="Varela C."/>
            <person name="Bartel C."/>
            <person name="Onetto C."/>
            <person name="Borneman A."/>
        </authorList>
    </citation>
    <scope>NUCLEOTIDE SEQUENCE [LARGE SCALE GENOMIC DNA]</scope>
    <source>
        <strain evidence="1 2">AWRI1613</strain>
    </source>
</reference>
<dbReference type="PANTHER" id="PTHR37984">
    <property type="entry name" value="PROTEIN CBG26694"/>
    <property type="match status" value="1"/>
</dbReference>
<dbReference type="AlphaFoldDB" id="A0A8H6BEE0"/>
<dbReference type="EMBL" id="JABCYN010000027">
    <property type="protein sequence ID" value="KAF6010230.1"/>
    <property type="molecule type" value="Genomic_DNA"/>
</dbReference>
<protein>
    <submittedName>
        <fullName evidence="1">Uncharacterized protein</fullName>
    </submittedName>
</protein>
<evidence type="ECO:0000313" key="1">
    <source>
        <dbReference type="EMBL" id="KAF6010230.1"/>
    </source>
</evidence>
<dbReference type="GO" id="GO:0003676">
    <property type="term" value="F:nucleic acid binding"/>
    <property type="evidence" value="ECO:0007669"/>
    <property type="project" value="InterPro"/>
</dbReference>
<evidence type="ECO:0000313" key="2">
    <source>
        <dbReference type="Proteomes" id="UP000568158"/>
    </source>
</evidence>
<dbReference type="InterPro" id="IPR036397">
    <property type="entry name" value="RNaseH_sf"/>
</dbReference>
<organism evidence="1 2">
    <name type="scientific">Dekkera bruxellensis</name>
    <name type="common">Brettanomyces custersii</name>
    <dbReference type="NCBI Taxonomy" id="5007"/>
    <lineage>
        <taxon>Eukaryota</taxon>
        <taxon>Fungi</taxon>
        <taxon>Dikarya</taxon>
        <taxon>Ascomycota</taxon>
        <taxon>Saccharomycotina</taxon>
        <taxon>Pichiomycetes</taxon>
        <taxon>Pichiales</taxon>
        <taxon>Pichiaceae</taxon>
        <taxon>Brettanomyces</taxon>
    </lineage>
</organism>
<dbReference type="InterPro" id="IPR012337">
    <property type="entry name" value="RNaseH-like_sf"/>
</dbReference>
<name>A0A8H6BEE0_DEKBR</name>
<dbReference type="PANTHER" id="PTHR37984:SF5">
    <property type="entry name" value="PROTEIN NYNRIN-LIKE"/>
    <property type="match status" value="1"/>
</dbReference>